<dbReference type="Gene3D" id="1.10.510.10">
    <property type="entry name" value="Transferase(Phosphotransferase) domain 1"/>
    <property type="match status" value="1"/>
</dbReference>
<feature type="compositionally biased region" description="Pro residues" evidence="6">
    <location>
        <begin position="586"/>
        <end position="601"/>
    </location>
</feature>
<proteinExistence type="predicted"/>
<dbReference type="Gene3D" id="3.30.200.20">
    <property type="entry name" value="Phosphorylase Kinase, domain 1"/>
    <property type="match status" value="1"/>
</dbReference>
<dbReference type="InterPro" id="IPR017441">
    <property type="entry name" value="Protein_kinase_ATP_BS"/>
</dbReference>
<keyword evidence="4 5" id="KW-0067">ATP-binding</keyword>
<dbReference type="PROSITE" id="PS00107">
    <property type="entry name" value="PROTEIN_KINASE_ATP"/>
    <property type="match status" value="1"/>
</dbReference>
<dbReference type="GO" id="GO:0005524">
    <property type="term" value="F:ATP binding"/>
    <property type="evidence" value="ECO:0007669"/>
    <property type="project" value="UniProtKB-UniRule"/>
</dbReference>
<feature type="binding site" evidence="5">
    <location>
        <position position="92"/>
    </location>
    <ligand>
        <name>ATP</name>
        <dbReference type="ChEBI" id="CHEBI:30616"/>
    </ligand>
</feature>
<evidence type="ECO:0000256" key="2">
    <source>
        <dbReference type="ARBA" id="ARBA00022741"/>
    </source>
</evidence>
<feature type="transmembrane region" description="Helical" evidence="7">
    <location>
        <begin position="505"/>
        <end position="527"/>
    </location>
</feature>
<feature type="transmembrane region" description="Helical" evidence="7">
    <location>
        <begin position="475"/>
        <end position="493"/>
    </location>
</feature>
<dbReference type="GO" id="GO:0004674">
    <property type="term" value="F:protein serine/threonine kinase activity"/>
    <property type="evidence" value="ECO:0007669"/>
    <property type="project" value="UniProtKB-EC"/>
</dbReference>
<organism evidence="9">
    <name type="scientific">Singulisphaera sp. Ch08</name>
    <dbReference type="NCBI Taxonomy" id="3120278"/>
    <lineage>
        <taxon>Bacteria</taxon>
        <taxon>Pseudomonadati</taxon>
        <taxon>Planctomycetota</taxon>
        <taxon>Planctomycetia</taxon>
        <taxon>Isosphaerales</taxon>
        <taxon>Isosphaeraceae</taxon>
        <taxon>Singulisphaera</taxon>
    </lineage>
</organism>
<evidence type="ECO:0000256" key="7">
    <source>
        <dbReference type="SAM" id="Phobius"/>
    </source>
</evidence>
<feature type="domain" description="Protein kinase" evidence="8">
    <location>
        <begin position="63"/>
        <end position="340"/>
    </location>
</feature>
<dbReference type="InterPro" id="IPR008271">
    <property type="entry name" value="Ser/Thr_kinase_AS"/>
</dbReference>
<keyword evidence="1 9" id="KW-0808">Transferase</keyword>
<keyword evidence="2 5" id="KW-0547">Nucleotide-binding</keyword>
<gene>
    <name evidence="9" type="ORF">V5E97_26225</name>
</gene>
<sequence length="611" mass="66102">MTDTTNIPNCPRCGAPANPDVAGGLCPACLLRQVAFGTGTDDLSAEPWTPPALSELVPAFPQLEIIELIGRGGMGAVYKARQKSLGRFVALKILAPGHADNPRFAERFSREAQALAELNHPNIVTVHDFGRAGPFFFLLMEHVDGVNLREAMKAGRFTPEQALAIVPSICEALQFAHDHGIVHRDIKPENLLLDQSGRVKIADFGIARIVSSGLDPASEVTVPGAADLTQESVLGTPQYMAPEQAALPARVDHRADIYSLGVVLYELLTGELPIGTFEPPSRKVSVDVRLDAIVLRALEHVPELRYQTIGEMQTQLETVANEPGAGKAGSKEDIPASRYIYEGKSYVSTPEQLSTFDGQLFLYRRKSQMLLDDRQLIFTRTGTTTIIPLAAIRNLSIGQYPRVVNPAGIDFISVTYEVGDQSHRLIFSPYEGLIALPSHFNQYVADWFQSIRAATTAATGHEPGNIPSDPFRGPSSSHMTIALVMYVLVFLISSRWGGLGSTLSLVSGITCAVFGSSSMLGILLKSALSGDKLAPRPQLLAGFLLFVGGMITIAIYIEFQRATPQVAPAQVAPRLVPHPERFASPPRMPAVEPPLKVPGDPPESNAKQIMR</sequence>
<dbReference type="SMART" id="SM00220">
    <property type="entry name" value="S_TKc"/>
    <property type="match status" value="1"/>
</dbReference>
<dbReference type="SUPFAM" id="SSF56112">
    <property type="entry name" value="Protein kinase-like (PK-like)"/>
    <property type="match status" value="1"/>
</dbReference>
<dbReference type="PROSITE" id="PS50011">
    <property type="entry name" value="PROTEIN_KINASE_DOM"/>
    <property type="match status" value="1"/>
</dbReference>
<dbReference type="AlphaFoldDB" id="A0AAU7C9L5"/>
<dbReference type="EMBL" id="CP155447">
    <property type="protein sequence ID" value="XBH01825.1"/>
    <property type="molecule type" value="Genomic_DNA"/>
</dbReference>
<evidence type="ECO:0000256" key="6">
    <source>
        <dbReference type="SAM" id="MobiDB-lite"/>
    </source>
</evidence>
<protein>
    <submittedName>
        <fullName evidence="9">Serine/threonine-protein kinase</fullName>
        <ecNumber evidence="9">2.7.11.1</ecNumber>
    </submittedName>
</protein>
<evidence type="ECO:0000259" key="8">
    <source>
        <dbReference type="PROSITE" id="PS50011"/>
    </source>
</evidence>
<accession>A0AAU7C9L5</accession>
<keyword evidence="3 9" id="KW-0418">Kinase</keyword>
<keyword evidence="7" id="KW-1133">Transmembrane helix</keyword>
<keyword evidence="7" id="KW-0472">Membrane</keyword>
<feature type="transmembrane region" description="Helical" evidence="7">
    <location>
        <begin position="539"/>
        <end position="557"/>
    </location>
</feature>
<evidence type="ECO:0000256" key="5">
    <source>
        <dbReference type="PROSITE-ProRule" id="PRU10141"/>
    </source>
</evidence>
<evidence type="ECO:0000256" key="1">
    <source>
        <dbReference type="ARBA" id="ARBA00022679"/>
    </source>
</evidence>
<dbReference type="PANTHER" id="PTHR43289:SF6">
    <property type="entry name" value="SERINE_THREONINE-PROTEIN KINASE NEKL-3"/>
    <property type="match status" value="1"/>
</dbReference>
<dbReference type="InterPro" id="IPR000719">
    <property type="entry name" value="Prot_kinase_dom"/>
</dbReference>
<dbReference type="CDD" id="cd14014">
    <property type="entry name" value="STKc_PknB_like"/>
    <property type="match status" value="1"/>
</dbReference>
<dbReference type="Pfam" id="PF00069">
    <property type="entry name" value="Pkinase"/>
    <property type="match status" value="1"/>
</dbReference>
<evidence type="ECO:0000256" key="4">
    <source>
        <dbReference type="ARBA" id="ARBA00022840"/>
    </source>
</evidence>
<name>A0AAU7C9L5_9BACT</name>
<keyword evidence="7" id="KW-0812">Transmembrane</keyword>
<dbReference type="PROSITE" id="PS00108">
    <property type="entry name" value="PROTEIN_KINASE_ST"/>
    <property type="match status" value="1"/>
</dbReference>
<dbReference type="InterPro" id="IPR011009">
    <property type="entry name" value="Kinase-like_dom_sf"/>
</dbReference>
<evidence type="ECO:0000256" key="3">
    <source>
        <dbReference type="ARBA" id="ARBA00022777"/>
    </source>
</evidence>
<reference evidence="9" key="1">
    <citation type="submission" date="2024-05" db="EMBL/GenBank/DDBJ databases">
        <title>Planctomycetes of the genus Singulisphaera possess chitinolytic capabilities.</title>
        <authorList>
            <person name="Ivanova A."/>
        </authorList>
    </citation>
    <scope>NUCLEOTIDE SEQUENCE</scope>
    <source>
        <strain evidence="9">Ch08T</strain>
    </source>
</reference>
<dbReference type="PANTHER" id="PTHR43289">
    <property type="entry name" value="MITOGEN-ACTIVATED PROTEIN KINASE KINASE KINASE 20-RELATED"/>
    <property type="match status" value="1"/>
</dbReference>
<dbReference type="EC" id="2.7.11.1" evidence="9"/>
<feature type="region of interest" description="Disordered" evidence="6">
    <location>
        <begin position="581"/>
        <end position="611"/>
    </location>
</feature>
<dbReference type="RefSeq" id="WP_406694571.1">
    <property type="nucleotide sequence ID" value="NZ_CP155447.1"/>
</dbReference>
<evidence type="ECO:0000313" key="9">
    <source>
        <dbReference type="EMBL" id="XBH01825.1"/>
    </source>
</evidence>